<dbReference type="EMBL" id="VIEB01000033">
    <property type="protein sequence ID" value="TQE11073.1"/>
    <property type="molecule type" value="Genomic_DNA"/>
</dbReference>
<evidence type="ECO:0000313" key="3">
    <source>
        <dbReference type="Proteomes" id="UP000315295"/>
    </source>
</evidence>
<accession>A0A540NKC2</accession>
<dbReference type="PANTHER" id="PTHR12747:SF0">
    <property type="entry name" value="ELONGATOR COMPLEX PROTEIN 1"/>
    <property type="match status" value="1"/>
</dbReference>
<organism evidence="2 3">
    <name type="scientific">Malus baccata</name>
    <name type="common">Siberian crab apple</name>
    <name type="synonym">Pyrus baccata</name>
    <dbReference type="NCBI Taxonomy" id="106549"/>
    <lineage>
        <taxon>Eukaryota</taxon>
        <taxon>Viridiplantae</taxon>
        <taxon>Streptophyta</taxon>
        <taxon>Embryophyta</taxon>
        <taxon>Tracheophyta</taxon>
        <taxon>Spermatophyta</taxon>
        <taxon>Magnoliopsida</taxon>
        <taxon>eudicotyledons</taxon>
        <taxon>Gunneridae</taxon>
        <taxon>Pentapetalae</taxon>
        <taxon>rosids</taxon>
        <taxon>fabids</taxon>
        <taxon>Rosales</taxon>
        <taxon>Rosaceae</taxon>
        <taxon>Amygdaloideae</taxon>
        <taxon>Maleae</taxon>
        <taxon>Malus</taxon>
    </lineage>
</organism>
<dbReference type="GO" id="GO:0002926">
    <property type="term" value="P:tRNA wobble base 5-methoxycarbonylmethyl-2-thiouridinylation"/>
    <property type="evidence" value="ECO:0007669"/>
    <property type="project" value="TreeGrafter"/>
</dbReference>
<feature type="domain" description="ELP1 alpha-solenoid" evidence="1">
    <location>
        <begin position="71"/>
        <end position="143"/>
    </location>
</feature>
<gene>
    <name evidence="2" type="ORF">C1H46_003333</name>
</gene>
<dbReference type="InterPro" id="IPR056167">
    <property type="entry name" value="A-sol_ELP1"/>
</dbReference>
<proteinExistence type="predicted"/>
<dbReference type="Proteomes" id="UP000315295">
    <property type="component" value="Unassembled WGS sequence"/>
</dbReference>
<comment type="caution">
    <text evidence="2">The sequence shown here is derived from an EMBL/GenBank/DDBJ whole genome shotgun (WGS) entry which is preliminary data.</text>
</comment>
<dbReference type="UniPathway" id="UPA00988"/>
<reference evidence="2 3" key="1">
    <citation type="journal article" date="2019" name="G3 (Bethesda)">
        <title>Sequencing of a Wild Apple (Malus baccata) Genome Unravels the Differences Between Cultivated and Wild Apple Species Regarding Disease Resistance and Cold Tolerance.</title>
        <authorList>
            <person name="Chen X."/>
        </authorList>
    </citation>
    <scope>NUCLEOTIDE SEQUENCE [LARGE SCALE GENOMIC DNA]</scope>
    <source>
        <strain evidence="3">cv. Shandingzi</strain>
        <tissue evidence="2">Leaves</tissue>
    </source>
</reference>
<sequence length="155" mass="17783">MTSKCLERRELAVIGLALENRARGDGEGVIVSIVVVDATGQYVASNSWPWLGRDQALPHLRCFSSCSYTRLCKMRMFEQKGNTRDALLMLRRHRIDFNTIVDYCSWQVFLQSASEYVKQVNNLNYITEFVCAINNENITETQLVGHACHAHEMYM</sequence>
<evidence type="ECO:0000259" key="1">
    <source>
        <dbReference type="Pfam" id="PF23925"/>
    </source>
</evidence>
<evidence type="ECO:0000313" key="2">
    <source>
        <dbReference type="EMBL" id="TQE11073.1"/>
    </source>
</evidence>
<dbReference type="InterPro" id="IPR006849">
    <property type="entry name" value="Elp1"/>
</dbReference>
<dbReference type="AlphaFoldDB" id="A0A540NKC2"/>
<dbReference type="GO" id="GO:0000049">
    <property type="term" value="F:tRNA binding"/>
    <property type="evidence" value="ECO:0007669"/>
    <property type="project" value="TreeGrafter"/>
</dbReference>
<protein>
    <recommendedName>
        <fullName evidence="1">ELP1 alpha-solenoid domain-containing protein</fullName>
    </recommendedName>
</protein>
<keyword evidence="3" id="KW-1185">Reference proteome</keyword>
<dbReference type="STRING" id="106549.A0A540NKC2"/>
<dbReference type="GO" id="GO:0033588">
    <property type="term" value="C:elongator holoenzyme complex"/>
    <property type="evidence" value="ECO:0007669"/>
    <property type="project" value="InterPro"/>
</dbReference>
<dbReference type="GO" id="GO:0005829">
    <property type="term" value="C:cytosol"/>
    <property type="evidence" value="ECO:0007669"/>
    <property type="project" value="TreeGrafter"/>
</dbReference>
<name>A0A540NKC2_MALBA</name>
<dbReference type="Pfam" id="PF23925">
    <property type="entry name" value="A-sol_ELP1"/>
    <property type="match status" value="1"/>
</dbReference>
<dbReference type="PANTHER" id="PTHR12747">
    <property type="entry name" value="ELONGATOR COMPLEX PROTEIN 1"/>
    <property type="match status" value="1"/>
</dbReference>